<dbReference type="AlphaFoldDB" id="A0AAV1M1H9"/>
<evidence type="ECO:0000256" key="3">
    <source>
        <dbReference type="ARBA" id="ARBA00022833"/>
    </source>
</evidence>
<gene>
    <name evidence="5" type="ORF">PARMNEM_LOCUS19717</name>
</gene>
<dbReference type="GO" id="GO:0008270">
    <property type="term" value="F:zinc ion binding"/>
    <property type="evidence" value="ECO:0007669"/>
    <property type="project" value="UniProtKB-KW"/>
</dbReference>
<dbReference type="EMBL" id="CAVLGL010000126">
    <property type="protein sequence ID" value="CAK1601034.1"/>
    <property type="molecule type" value="Genomic_DNA"/>
</dbReference>
<evidence type="ECO:0000313" key="6">
    <source>
        <dbReference type="Proteomes" id="UP001314205"/>
    </source>
</evidence>
<dbReference type="PROSITE" id="PS00518">
    <property type="entry name" value="ZF_RING_1"/>
    <property type="match status" value="1"/>
</dbReference>
<dbReference type="InterPro" id="IPR017907">
    <property type="entry name" value="Znf_RING_CS"/>
</dbReference>
<dbReference type="Proteomes" id="UP001314205">
    <property type="component" value="Unassembled WGS sequence"/>
</dbReference>
<proteinExistence type="predicted"/>
<name>A0AAV1M1H9_9NEOP</name>
<keyword evidence="2" id="KW-0863">Zinc-finger</keyword>
<reference evidence="5 6" key="1">
    <citation type="submission" date="2023-11" db="EMBL/GenBank/DDBJ databases">
        <authorList>
            <person name="Hedman E."/>
            <person name="Englund M."/>
            <person name="Stromberg M."/>
            <person name="Nyberg Akerstrom W."/>
            <person name="Nylinder S."/>
            <person name="Jareborg N."/>
            <person name="Kallberg Y."/>
            <person name="Kronander E."/>
        </authorList>
    </citation>
    <scope>NUCLEOTIDE SEQUENCE [LARGE SCALE GENOMIC DNA]</scope>
</reference>
<feature type="region of interest" description="Disordered" evidence="4">
    <location>
        <begin position="527"/>
        <end position="571"/>
    </location>
</feature>
<keyword evidence="1" id="KW-0479">Metal-binding</keyword>
<sequence>MHAYVNIDEAVKHVKSIADNNRCVTCDQLTSVRIRYDCGHSVCGECVEDADECLTCIDSKTSKLVTDVPQAQRVKNASNLLTTFQEAFNVDVYKRYRLSEKLKLEKEVFPEPVQASIKYFNKRRSSQLSIIEDKENHIPLLLPVEATNDSMTMNTRINLVQKWLETNENVESPVRKPFADINVNSPFNSVRKSSSSIKNKSVLLENNKNDFKKKLRKRSASKRNNSLNVKHRNSTRELLSPSFVKEHYNDKKISDQYRTEEKPKSIEILQNVKNYYNRDEDIVIDGNKSTVVDKDKIACLAVLEAEKKHQSHDLDNKSDNMILQCDASKTINEIRINEHVKSRKNVCFYKKGFLYKSCLICLRNFQKLSLAYERLEPHDVSITINTNSMSTSIKVSNNEHIKEKKEMSMNVIGKCSVATQTDEKLYNVNNNINITKVLPHSNIPIENKDLEVSSEDLFKDDAIVTENNNMRVDIENVRKQVKESDLHCIVINDSDSDVDCSGTLEVTADVHRSSDIDYGVLSSVEQNKYSQRSRGAGRRRTIDSNNSSEKENIEPNKPKKSKLEKKEMKKY</sequence>
<keyword evidence="3" id="KW-0862">Zinc</keyword>
<protein>
    <recommendedName>
        <fullName evidence="7">RING-type domain-containing protein</fullName>
    </recommendedName>
</protein>
<evidence type="ECO:0000313" key="5">
    <source>
        <dbReference type="EMBL" id="CAK1601034.1"/>
    </source>
</evidence>
<feature type="compositionally biased region" description="Basic and acidic residues" evidence="4">
    <location>
        <begin position="548"/>
        <end position="557"/>
    </location>
</feature>
<evidence type="ECO:0000256" key="4">
    <source>
        <dbReference type="SAM" id="MobiDB-lite"/>
    </source>
</evidence>
<keyword evidence="6" id="KW-1185">Reference proteome</keyword>
<comment type="caution">
    <text evidence="5">The sequence shown here is derived from an EMBL/GenBank/DDBJ whole genome shotgun (WGS) entry which is preliminary data.</text>
</comment>
<evidence type="ECO:0008006" key="7">
    <source>
        <dbReference type="Google" id="ProtNLM"/>
    </source>
</evidence>
<evidence type="ECO:0000256" key="2">
    <source>
        <dbReference type="ARBA" id="ARBA00022771"/>
    </source>
</evidence>
<accession>A0AAV1M1H9</accession>
<organism evidence="5 6">
    <name type="scientific">Parnassius mnemosyne</name>
    <name type="common">clouded apollo</name>
    <dbReference type="NCBI Taxonomy" id="213953"/>
    <lineage>
        <taxon>Eukaryota</taxon>
        <taxon>Metazoa</taxon>
        <taxon>Ecdysozoa</taxon>
        <taxon>Arthropoda</taxon>
        <taxon>Hexapoda</taxon>
        <taxon>Insecta</taxon>
        <taxon>Pterygota</taxon>
        <taxon>Neoptera</taxon>
        <taxon>Endopterygota</taxon>
        <taxon>Lepidoptera</taxon>
        <taxon>Glossata</taxon>
        <taxon>Ditrysia</taxon>
        <taxon>Papilionoidea</taxon>
        <taxon>Papilionidae</taxon>
        <taxon>Parnassiinae</taxon>
        <taxon>Parnassini</taxon>
        <taxon>Parnassius</taxon>
        <taxon>Driopa</taxon>
    </lineage>
</organism>
<evidence type="ECO:0000256" key="1">
    <source>
        <dbReference type="ARBA" id="ARBA00022723"/>
    </source>
</evidence>